<dbReference type="PANTHER" id="PTHR38567:SF1">
    <property type="entry name" value="DUF4291 DOMAIN-CONTAINING PROTEIN"/>
    <property type="match status" value="1"/>
</dbReference>
<feature type="region of interest" description="Disordered" evidence="1">
    <location>
        <begin position="231"/>
        <end position="250"/>
    </location>
</feature>
<dbReference type="InterPro" id="IPR025633">
    <property type="entry name" value="DUF4291"/>
</dbReference>
<accession>A0ABM1ADE3</accession>
<evidence type="ECO:0000256" key="1">
    <source>
        <dbReference type="SAM" id="MobiDB-lite"/>
    </source>
</evidence>
<dbReference type="GeneID" id="106013690"/>
<sequence>MQVGRGVHLVSLIKTTKCKCTAMASSDQLKSLPSQRKLIWENYNEQKTQHWPARGRHILAHYDDEGIVVYQAFNKAIAEYAVKFQRFGGPAYRFERMSWIKTNFMWMMYRCGWASKPNQEHVLAIRISQAAFEDILSKALTMEKQKEQSVSADKLQVRLQWDPDHNPQGGPAASRRAIQLGLKGQILKEFSETSILNIMDITEQVREQRQVLDTQGEDAIVSPRERIYLPASQDTARQIGLDDFSDEQKE</sequence>
<organism evidence="2 3">
    <name type="scientific">Aplysia californica</name>
    <name type="common">California sea hare</name>
    <dbReference type="NCBI Taxonomy" id="6500"/>
    <lineage>
        <taxon>Eukaryota</taxon>
        <taxon>Metazoa</taxon>
        <taxon>Spiralia</taxon>
        <taxon>Lophotrochozoa</taxon>
        <taxon>Mollusca</taxon>
        <taxon>Gastropoda</taxon>
        <taxon>Heterobranchia</taxon>
        <taxon>Euthyneura</taxon>
        <taxon>Tectipleura</taxon>
        <taxon>Aplysiida</taxon>
        <taxon>Aplysioidea</taxon>
        <taxon>Aplysiidae</taxon>
        <taxon>Aplysia</taxon>
    </lineage>
</organism>
<evidence type="ECO:0000313" key="2">
    <source>
        <dbReference type="Proteomes" id="UP000694888"/>
    </source>
</evidence>
<dbReference type="RefSeq" id="XP_012945545.1">
    <property type="nucleotide sequence ID" value="XM_013090091.2"/>
</dbReference>
<name>A0ABM1ADE3_APLCA</name>
<reference evidence="3" key="1">
    <citation type="submission" date="2025-08" db="UniProtKB">
        <authorList>
            <consortium name="RefSeq"/>
        </authorList>
    </citation>
    <scope>IDENTIFICATION</scope>
</reference>
<proteinExistence type="predicted"/>
<gene>
    <name evidence="3" type="primary">LOC106013690</name>
</gene>
<dbReference type="Pfam" id="PF14124">
    <property type="entry name" value="DUF4291"/>
    <property type="match status" value="1"/>
</dbReference>
<protein>
    <submittedName>
        <fullName evidence="3">Uncharacterized protein LOC106013690</fullName>
    </submittedName>
</protein>
<dbReference type="Proteomes" id="UP000694888">
    <property type="component" value="Unplaced"/>
</dbReference>
<dbReference type="PANTHER" id="PTHR38567">
    <property type="entry name" value="DUF4291 DOMAIN-CONTAINING PROTEIN"/>
    <property type="match status" value="1"/>
</dbReference>
<evidence type="ECO:0000313" key="3">
    <source>
        <dbReference type="RefSeq" id="XP_012945545.1"/>
    </source>
</evidence>
<keyword evidence="2" id="KW-1185">Reference proteome</keyword>